<dbReference type="InterPro" id="IPR039048">
    <property type="entry name" value="Trub2"/>
</dbReference>
<reference evidence="5" key="1">
    <citation type="submission" date="2022-03" db="EMBL/GenBank/DDBJ databases">
        <authorList>
            <person name="Martin H S."/>
        </authorList>
    </citation>
    <scope>NUCLEOTIDE SEQUENCE</scope>
</reference>
<feature type="region of interest" description="Disordered" evidence="2">
    <location>
        <begin position="434"/>
        <end position="478"/>
    </location>
</feature>
<dbReference type="PANTHER" id="PTHR13195">
    <property type="entry name" value="PSEUDOURIDINE SYNTHASE-RELATED"/>
    <property type="match status" value="1"/>
</dbReference>
<sequence>MVKFNSASVAYKTLNGLICVYKPPCVSVRQVQHTILTKLCRDLNALPDRPRENRVEIEGATNAPMTVKLVPNYADDPLVCGPRYIRDDFRCSWATHLGLFTSGVLLLGINEGTRLTYQINMARPTRAYKVHGQLGKATDTYFWNGKTVEKSTFGHITRDKIDRVVAHMQSAHQKTMFTMSGLHMDSQTTFELASQGVIRPANNKLPVLYGIKCVHFHPPNFTLEVQAVNEYDKYLWTLIHDLGVQLKTSAHCTDSDTDSEREIQARMKDFTDTDLLSDYRLLEECARFVYAVRRDEKKKYTRIDKDLPIHLFKLKMAARKRAEKIRGSAKKFFELDPKESLGENLSGKCIVEFPIIFIVLKDHAYNFEIVTPEDEFNYDRKETSENNDNTNQSITNNGTHNENPNHTYKEQRKRPRQLLTEKIAKQKKMEIEKELKEERKKRPKNLLFTTGYSSEESISSDSDGECDNNINNINESRK</sequence>
<evidence type="ECO:0000313" key="5">
    <source>
        <dbReference type="EMBL" id="CAH2068103.1"/>
    </source>
</evidence>
<dbReference type="InterPro" id="IPR057721">
    <property type="entry name" value="BCD1_alpha/beta"/>
</dbReference>
<dbReference type="Proteomes" id="UP000837857">
    <property type="component" value="Chromosome 5"/>
</dbReference>
<dbReference type="PANTHER" id="PTHR13195:SF0">
    <property type="entry name" value="PSEUDOURIDYLATE SYNTHASE TRUB2, MITOCHONDRIAL"/>
    <property type="match status" value="1"/>
</dbReference>
<evidence type="ECO:0008006" key="7">
    <source>
        <dbReference type="Google" id="ProtNLM"/>
    </source>
</evidence>
<dbReference type="EMBL" id="OW152817">
    <property type="protein sequence ID" value="CAH2068103.1"/>
    <property type="molecule type" value="Genomic_DNA"/>
</dbReference>
<accession>A0ABN8IX94</accession>
<evidence type="ECO:0000313" key="6">
    <source>
        <dbReference type="Proteomes" id="UP000837857"/>
    </source>
</evidence>
<feature type="domain" description="Pseudouridine synthase II N-terminal" evidence="3">
    <location>
        <begin position="99"/>
        <end position="227"/>
    </location>
</feature>
<evidence type="ECO:0000259" key="3">
    <source>
        <dbReference type="Pfam" id="PF01509"/>
    </source>
</evidence>
<dbReference type="Pfam" id="PF01509">
    <property type="entry name" value="TruB_N"/>
    <property type="match status" value="1"/>
</dbReference>
<feature type="compositionally biased region" description="Low complexity" evidence="2">
    <location>
        <begin position="386"/>
        <end position="397"/>
    </location>
</feature>
<dbReference type="Pfam" id="PF25790">
    <property type="entry name" value="BCD1"/>
    <property type="match status" value="1"/>
</dbReference>
<feature type="non-terminal residue" evidence="5">
    <location>
        <position position="478"/>
    </location>
</feature>
<comment type="similarity">
    <text evidence="1">Belongs to the pseudouridine synthase TruB family.</text>
</comment>
<organism evidence="5 6">
    <name type="scientific">Iphiclides podalirius</name>
    <name type="common">scarce swallowtail</name>
    <dbReference type="NCBI Taxonomy" id="110791"/>
    <lineage>
        <taxon>Eukaryota</taxon>
        <taxon>Metazoa</taxon>
        <taxon>Ecdysozoa</taxon>
        <taxon>Arthropoda</taxon>
        <taxon>Hexapoda</taxon>
        <taxon>Insecta</taxon>
        <taxon>Pterygota</taxon>
        <taxon>Neoptera</taxon>
        <taxon>Endopterygota</taxon>
        <taxon>Lepidoptera</taxon>
        <taxon>Glossata</taxon>
        <taxon>Ditrysia</taxon>
        <taxon>Papilionoidea</taxon>
        <taxon>Papilionidae</taxon>
        <taxon>Papilioninae</taxon>
        <taxon>Iphiclides</taxon>
    </lineage>
</organism>
<evidence type="ECO:0000256" key="2">
    <source>
        <dbReference type="SAM" id="MobiDB-lite"/>
    </source>
</evidence>
<protein>
    <recommendedName>
        <fullName evidence="7">Pseudouridine synthase</fullName>
    </recommendedName>
</protein>
<gene>
    <name evidence="5" type="ORF">IPOD504_LOCUS14034</name>
</gene>
<keyword evidence="6" id="KW-1185">Reference proteome</keyword>
<feature type="region of interest" description="Disordered" evidence="2">
    <location>
        <begin position="378"/>
        <end position="417"/>
    </location>
</feature>
<evidence type="ECO:0000259" key="4">
    <source>
        <dbReference type="Pfam" id="PF25790"/>
    </source>
</evidence>
<name>A0ABN8IX94_9NEOP</name>
<dbReference type="InterPro" id="IPR002501">
    <property type="entry name" value="PsdUridine_synth_N"/>
</dbReference>
<evidence type="ECO:0000256" key="1">
    <source>
        <dbReference type="ARBA" id="ARBA00008999"/>
    </source>
</evidence>
<feature type="domain" description="BCD1 alpha/beta" evidence="4">
    <location>
        <begin position="299"/>
        <end position="369"/>
    </location>
</feature>
<proteinExistence type="inferred from homology"/>
<dbReference type="InterPro" id="IPR020103">
    <property type="entry name" value="PsdUridine_synth_cat_dom_sf"/>
</dbReference>
<dbReference type="SUPFAM" id="SSF55120">
    <property type="entry name" value="Pseudouridine synthase"/>
    <property type="match status" value="1"/>
</dbReference>
<dbReference type="Gene3D" id="3.30.2350.10">
    <property type="entry name" value="Pseudouridine synthase"/>
    <property type="match status" value="1"/>
</dbReference>
<feature type="compositionally biased region" description="Polar residues" evidence="2">
    <location>
        <begin position="468"/>
        <end position="478"/>
    </location>
</feature>